<dbReference type="Proteomes" id="UP000051913">
    <property type="component" value="Unassembled WGS sequence"/>
</dbReference>
<sequence>MRDSFTQVAGDNALYPLVDFNDSPAGASVQHYADREAKKYRRKQTKCDRPFNDVRDLRDIIDVSSDQKQVTVRQPSRDQADSLFFPATFVSPVDRSVLYRVVGFKIWRQVFQIARNPAAIWSKQSREPKAARILLQIVVDRVEPTIGRQARKEAALRGDHTVGTHRQVIAYFQIDEAKQCNDKGRKSRGHQYRPP</sequence>
<comment type="caution">
    <text evidence="1">The sequence shown here is derived from an EMBL/GenBank/DDBJ whole genome shotgun (WGS) entry which is preliminary data.</text>
</comment>
<reference evidence="1 2" key="1">
    <citation type="submission" date="2014-03" db="EMBL/GenBank/DDBJ databases">
        <title>Bradyrhizobium valentinum sp. nov., isolated from effective nodules of Lupinus mariae-josephae, a lupine endemic of basic-lime soils in Eastern Spain.</title>
        <authorList>
            <person name="Duran D."/>
            <person name="Rey L."/>
            <person name="Navarro A."/>
            <person name="Busquets A."/>
            <person name="Imperial J."/>
            <person name="Ruiz-Argueso T."/>
        </authorList>
    </citation>
    <scope>NUCLEOTIDE SEQUENCE [LARGE SCALE GENOMIC DNA]</scope>
    <source>
        <strain evidence="1 2">LmjM3</strain>
    </source>
</reference>
<dbReference type="EMBL" id="LLXX01000141">
    <property type="protein sequence ID" value="KRR03349.1"/>
    <property type="molecule type" value="Genomic_DNA"/>
</dbReference>
<name>A0A0R3LCV5_9BRAD</name>
<evidence type="ECO:0000313" key="2">
    <source>
        <dbReference type="Proteomes" id="UP000051913"/>
    </source>
</evidence>
<organism evidence="1 2">
    <name type="scientific">Bradyrhizobium valentinum</name>
    <dbReference type="NCBI Taxonomy" id="1518501"/>
    <lineage>
        <taxon>Bacteria</taxon>
        <taxon>Pseudomonadati</taxon>
        <taxon>Pseudomonadota</taxon>
        <taxon>Alphaproteobacteria</taxon>
        <taxon>Hyphomicrobiales</taxon>
        <taxon>Nitrobacteraceae</taxon>
        <taxon>Bradyrhizobium</taxon>
    </lineage>
</organism>
<gene>
    <name evidence="1" type="ORF">CP49_09975</name>
</gene>
<evidence type="ECO:0000313" key="1">
    <source>
        <dbReference type="EMBL" id="KRR03349.1"/>
    </source>
</evidence>
<proteinExistence type="predicted"/>
<accession>A0A0R3LCV5</accession>
<dbReference type="AlphaFoldDB" id="A0A0R3LCV5"/>
<keyword evidence="2" id="KW-1185">Reference proteome</keyword>
<protein>
    <submittedName>
        <fullName evidence="1">Uncharacterized protein</fullName>
    </submittedName>
</protein>